<dbReference type="Pfam" id="PF04456">
    <property type="entry name" value="DUF503"/>
    <property type="match status" value="1"/>
</dbReference>
<reference evidence="1" key="1">
    <citation type="submission" date="2019-08" db="EMBL/GenBank/DDBJ databases">
        <authorList>
            <person name="Kucharzyk K."/>
            <person name="Murdoch R.W."/>
            <person name="Higgins S."/>
            <person name="Loffler F."/>
        </authorList>
    </citation>
    <scope>NUCLEOTIDE SEQUENCE</scope>
</reference>
<dbReference type="Gene3D" id="3.30.70.1120">
    <property type="entry name" value="TT1725-like"/>
    <property type="match status" value="1"/>
</dbReference>
<sequence>MENQPIVVLLRLCFRAPWCRSLKDRRSEVSRLVSRLRHRFNVSAVESGPQDIHTLFEISVAALAFGAGQADSIRESLLAFIEEQSEAELYQVEENQY</sequence>
<evidence type="ECO:0000313" key="1">
    <source>
        <dbReference type="EMBL" id="MPM53025.1"/>
    </source>
</evidence>
<comment type="caution">
    <text evidence="1">The sequence shown here is derived from an EMBL/GenBank/DDBJ whole genome shotgun (WGS) entry which is preliminary data.</text>
</comment>
<evidence type="ECO:0008006" key="2">
    <source>
        <dbReference type="Google" id="ProtNLM"/>
    </source>
</evidence>
<dbReference type="EMBL" id="VSSQ01014139">
    <property type="protein sequence ID" value="MPM53025.1"/>
    <property type="molecule type" value="Genomic_DNA"/>
</dbReference>
<dbReference type="InterPro" id="IPR007546">
    <property type="entry name" value="DUF503"/>
</dbReference>
<dbReference type="PANTHER" id="PTHR36441">
    <property type="entry name" value="HYPOTHETICAL CYTOSOLIC PROTEIN"/>
    <property type="match status" value="1"/>
</dbReference>
<protein>
    <recommendedName>
        <fullName evidence="2">DUF503 domain-containing protein</fullName>
    </recommendedName>
</protein>
<dbReference type="SUPFAM" id="SSF103007">
    <property type="entry name" value="Hypothetical protein TT1725"/>
    <property type="match status" value="1"/>
</dbReference>
<accession>A0A645AII7</accession>
<dbReference type="InterPro" id="IPR036746">
    <property type="entry name" value="TT1725-like_sf"/>
</dbReference>
<dbReference type="PANTHER" id="PTHR36441:SF1">
    <property type="entry name" value="DUF503 DOMAIN-CONTAINING PROTEIN"/>
    <property type="match status" value="1"/>
</dbReference>
<gene>
    <name evidence="1" type="ORF">SDC9_99789</name>
</gene>
<dbReference type="AlphaFoldDB" id="A0A645AII7"/>
<organism evidence="1">
    <name type="scientific">bioreactor metagenome</name>
    <dbReference type="NCBI Taxonomy" id="1076179"/>
    <lineage>
        <taxon>unclassified sequences</taxon>
        <taxon>metagenomes</taxon>
        <taxon>ecological metagenomes</taxon>
    </lineage>
</organism>
<name>A0A645AII7_9ZZZZ</name>
<proteinExistence type="predicted"/>